<dbReference type="Pfam" id="PF13540">
    <property type="entry name" value="RCC1_2"/>
    <property type="match status" value="1"/>
</dbReference>
<sequence>MTAAPGVLTVVTMSRLAVSATVLALAVGSLSALQAPALAADPVAPLVFDVGVHHTVVVGADGRPYGTGDNNAGQLTGMSGTDTTTLTAMTGLPSGVTATDVAAGGAFSLVRGSDGLVYGTGDNTNRELGVSDGAPNYRTTLTPITEGAPAGGFTVVAAMRRTSFAAGADGNVYGIGQNLYPLLGPFVSGGQADKTSWTLIPKPAGLAAGAVPVELETTFGALVVRYSNGTVYGIGDAGNGQITGEDSTARAVLTPFSGLPDGVTAVDIGAGASSTIVIGSDGVPYATGSNTWGQAGQTSSDDIKTLTPMLGLPSGVQAVAGDIGLQHSLVAGSDGNVYAAGRTAYGSLGIPDDSTPRHQLVLGGRTDTAGAVVAVGVSDYDGAVATDAGTVLGAGNNDDGRLTGTGDKDSFTPFTGLPVATPPVVVPAGTPTITGSPRVGSTLAATLGSWVPAGSDLTYAWRRGGAVVATTTTYQVAVADVAKSLTVTVTVTPPGGEPTPRTSAAVTGVAVPLHWTRAKPKVTGTAKQGKRLKVAGAAAGGFAPAATALSYQWLRNGSAIRGATGRAYKATVADVGKRLSIRVTGRRSGYLAGSVVSTTVRVRKR</sequence>
<dbReference type="PANTHER" id="PTHR22870">
    <property type="entry name" value="REGULATOR OF CHROMOSOME CONDENSATION"/>
    <property type="match status" value="1"/>
</dbReference>
<evidence type="ECO:0000256" key="2">
    <source>
        <dbReference type="SAM" id="SignalP"/>
    </source>
</evidence>
<name>A0ABP8X0N2_9ACTN</name>
<feature type="chain" id="PRO_5046692841" description="Ig-like domain-containing protein" evidence="2">
    <location>
        <begin position="40"/>
        <end position="605"/>
    </location>
</feature>
<dbReference type="EMBL" id="BAABKM010000002">
    <property type="protein sequence ID" value="GAA4697768.1"/>
    <property type="molecule type" value="Genomic_DNA"/>
</dbReference>
<dbReference type="InterPro" id="IPR009091">
    <property type="entry name" value="RCC1/BLIP-II"/>
</dbReference>
<accession>A0ABP8X0N2</accession>
<dbReference type="Proteomes" id="UP001499974">
    <property type="component" value="Unassembled WGS sequence"/>
</dbReference>
<proteinExistence type="predicted"/>
<evidence type="ECO:0000313" key="3">
    <source>
        <dbReference type="EMBL" id="GAA4697768.1"/>
    </source>
</evidence>
<organism evidence="3 4">
    <name type="scientific">Nocardioides conyzicola</name>
    <dbReference type="NCBI Taxonomy" id="1651781"/>
    <lineage>
        <taxon>Bacteria</taxon>
        <taxon>Bacillati</taxon>
        <taxon>Actinomycetota</taxon>
        <taxon>Actinomycetes</taxon>
        <taxon>Propionibacteriales</taxon>
        <taxon>Nocardioidaceae</taxon>
        <taxon>Nocardioides</taxon>
    </lineage>
</organism>
<dbReference type="PANTHER" id="PTHR22870:SF408">
    <property type="entry name" value="OS09G0560450 PROTEIN"/>
    <property type="match status" value="1"/>
</dbReference>
<gene>
    <name evidence="3" type="ORF">GCM10023349_12010</name>
</gene>
<dbReference type="Gene3D" id="2.130.10.30">
    <property type="entry name" value="Regulator of chromosome condensation 1/beta-lactamase-inhibitor protein II"/>
    <property type="match status" value="2"/>
</dbReference>
<evidence type="ECO:0000313" key="4">
    <source>
        <dbReference type="Proteomes" id="UP001499974"/>
    </source>
</evidence>
<dbReference type="SUPFAM" id="SSF50985">
    <property type="entry name" value="RCC1/BLIP-II"/>
    <property type="match status" value="2"/>
</dbReference>
<keyword evidence="1" id="KW-0677">Repeat</keyword>
<dbReference type="InterPro" id="IPR051210">
    <property type="entry name" value="Ub_ligase/GEF_domain"/>
</dbReference>
<protein>
    <recommendedName>
        <fullName evidence="5">Ig-like domain-containing protein</fullName>
    </recommendedName>
</protein>
<feature type="signal peptide" evidence="2">
    <location>
        <begin position="1"/>
        <end position="39"/>
    </location>
</feature>
<evidence type="ECO:0008006" key="5">
    <source>
        <dbReference type="Google" id="ProtNLM"/>
    </source>
</evidence>
<keyword evidence="2" id="KW-0732">Signal</keyword>
<evidence type="ECO:0000256" key="1">
    <source>
        <dbReference type="ARBA" id="ARBA00022737"/>
    </source>
</evidence>
<dbReference type="Gene3D" id="2.60.40.2700">
    <property type="match status" value="2"/>
</dbReference>
<comment type="caution">
    <text evidence="3">The sequence shown here is derived from an EMBL/GenBank/DDBJ whole genome shotgun (WGS) entry which is preliminary data.</text>
</comment>
<keyword evidence="4" id="KW-1185">Reference proteome</keyword>
<reference evidence="4" key="1">
    <citation type="journal article" date="2019" name="Int. J. Syst. Evol. Microbiol.">
        <title>The Global Catalogue of Microorganisms (GCM) 10K type strain sequencing project: providing services to taxonomists for standard genome sequencing and annotation.</title>
        <authorList>
            <consortium name="The Broad Institute Genomics Platform"/>
            <consortium name="The Broad Institute Genome Sequencing Center for Infectious Disease"/>
            <person name="Wu L."/>
            <person name="Ma J."/>
        </authorList>
    </citation>
    <scope>NUCLEOTIDE SEQUENCE [LARGE SCALE GENOMIC DNA]</scope>
    <source>
        <strain evidence="4">JCM 18531</strain>
    </source>
</reference>